<dbReference type="Pfam" id="PF07543">
    <property type="entry name" value="PGA2"/>
    <property type="match status" value="1"/>
</dbReference>
<feature type="compositionally biased region" description="Low complexity" evidence="1">
    <location>
        <begin position="109"/>
        <end position="121"/>
    </location>
</feature>
<dbReference type="KEGG" id="ela:UCREL1_169"/>
<dbReference type="OrthoDB" id="4227028at2759"/>
<sequence length="164" mass="18435">MDELQGLVEHLFDSVAQLAELVYSRATTNLGGSFKEMTPKQWIRLVAIVGAYCLLRPYVLNMAAKHQVKQLEKEEQKAAAAEAAAAEISPNQLRGKIDIPEDSDDEAEAGGTQSQTQTTAADWGKKARRRQRHVIKKLLDAEEERLRKLQEDEEDKDIEEYLVG</sequence>
<feature type="transmembrane region" description="Helical" evidence="2">
    <location>
        <begin position="42"/>
        <end position="59"/>
    </location>
</feature>
<evidence type="ECO:0000313" key="3">
    <source>
        <dbReference type="EMBL" id="EMR72772.1"/>
    </source>
</evidence>
<dbReference type="PANTHER" id="PTHR28199">
    <property type="entry name" value="PROCESSING OF GAS1 AND ALP PROTEIN 2"/>
    <property type="match status" value="1"/>
</dbReference>
<dbReference type="EMBL" id="KB705383">
    <property type="protein sequence ID" value="EMR72772.1"/>
    <property type="molecule type" value="Genomic_DNA"/>
</dbReference>
<keyword evidence="2" id="KW-0812">Transmembrane</keyword>
<evidence type="ECO:0000313" key="4">
    <source>
        <dbReference type="Proteomes" id="UP000012174"/>
    </source>
</evidence>
<dbReference type="STRING" id="1287681.M7T805"/>
<feature type="region of interest" description="Disordered" evidence="1">
    <location>
        <begin position="72"/>
        <end position="128"/>
    </location>
</feature>
<evidence type="ECO:0000256" key="1">
    <source>
        <dbReference type="SAM" id="MobiDB-lite"/>
    </source>
</evidence>
<keyword evidence="2" id="KW-1133">Transmembrane helix</keyword>
<dbReference type="eggNOG" id="ENOG502S828">
    <property type="taxonomic scope" value="Eukaryota"/>
</dbReference>
<feature type="compositionally biased region" description="Low complexity" evidence="1">
    <location>
        <begin position="78"/>
        <end position="87"/>
    </location>
</feature>
<dbReference type="OMA" id="FFGQLYT"/>
<dbReference type="PIRSF" id="PIRSF022909">
    <property type="entry name" value="UCP022909"/>
    <property type="match status" value="1"/>
</dbReference>
<dbReference type="InterPro" id="IPR011431">
    <property type="entry name" value="Trafficking_Pga2"/>
</dbReference>
<feature type="region of interest" description="Disordered" evidence="1">
    <location>
        <begin position="145"/>
        <end position="164"/>
    </location>
</feature>
<protein>
    <submittedName>
        <fullName evidence="3">Putative trafficking pga2 protein</fullName>
    </submittedName>
</protein>
<dbReference type="AlphaFoldDB" id="M7T805"/>
<dbReference type="HOGENOM" id="CLU_121099_1_1_1"/>
<keyword evidence="2" id="KW-0472">Membrane</keyword>
<feature type="compositionally biased region" description="Acidic residues" evidence="1">
    <location>
        <begin position="151"/>
        <end position="164"/>
    </location>
</feature>
<gene>
    <name evidence="3" type="ORF">UCREL1_169</name>
</gene>
<reference evidence="4" key="1">
    <citation type="journal article" date="2013" name="Genome Announc.">
        <title>Draft genome sequence of the grapevine dieback fungus Eutypa lata UCR-EL1.</title>
        <authorList>
            <person name="Blanco-Ulate B."/>
            <person name="Rolshausen P.E."/>
            <person name="Cantu D."/>
        </authorList>
    </citation>
    <scope>NUCLEOTIDE SEQUENCE [LARGE SCALE GENOMIC DNA]</scope>
    <source>
        <strain evidence="4">UCR-EL1</strain>
    </source>
</reference>
<dbReference type="GO" id="GO:0015031">
    <property type="term" value="P:protein transport"/>
    <property type="evidence" value="ECO:0007669"/>
    <property type="project" value="TreeGrafter"/>
</dbReference>
<evidence type="ECO:0000256" key="2">
    <source>
        <dbReference type="SAM" id="Phobius"/>
    </source>
</evidence>
<proteinExistence type="predicted"/>
<dbReference type="PANTHER" id="PTHR28199:SF1">
    <property type="entry name" value="PROCESSING OF GAS1 AND ALP PROTEIN 2"/>
    <property type="match status" value="1"/>
</dbReference>
<keyword evidence="4" id="KW-1185">Reference proteome</keyword>
<accession>M7T805</accession>
<dbReference type="Proteomes" id="UP000012174">
    <property type="component" value="Unassembled WGS sequence"/>
</dbReference>
<organism evidence="3 4">
    <name type="scientific">Eutypa lata (strain UCR-EL1)</name>
    <name type="common">Grapevine dieback disease fungus</name>
    <name type="synonym">Eutypa armeniacae</name>
    <dbReference type="NCBI Taxonomy" id="1287681"/>
    <lineage>
        <taxon>Eukaryota</taxon>
        <taxon>Fungi</taxon>
        <taxon>Dikarya</taxon>
        <taxon>Ascomycota</taxon>
        <taxon>Pezizomycotina</taxon>
        <taxon>Sordariomycetes</taxon>
        <taxon>Xylariomycetidae</taxon>
        <taxon>Xylariales</taxon>
        <taxon>Diatrypaceae</taxon>
        <taxon>Eutypa</taxon>
    </lineage>
</organism>
<name>M7T805_EUTLA</name>